<protein>
    <submittedName>
        <fullName evidence="1">Uncharacterized protein</fullName>
    </submittedName>
</protein>
<dbReference type="Proteomes" id="UP000004810">
    <property type="component" value="Unassembled WGS sequence"/>
</dbReference>
<dbReference type="AlphaFoldDB" id="J9EL91"/>
<reference evidence="2" key="1">
    <citation type="submission" date="2012-08" db="EMBL/GenBank/DDBJ databases">
        <title>The Genome Sequence of Wuchereria bancrofti.</title>
        <authorList>
            <person name="Nutman T.B."/>
            <person name="Fink D.L."/>
            <person name="Russ C."/>
            <person name="Young S."/>
            <person name="Zeng Q."/>
            <person name="Koehrsen M."/>
            <person name="Alvarado L."/>
            <person name="Berlin A."/>
            <person name="Chapman S.B."/>
            <person name="Chen Z."/>
            <person name="Freedman E."/>
            <person name="Gellesch M."/>
            <person name="Goldberg J."/>
            <person name="Griggs A."/>
            <person name="Gujja S."/>
            <person name="Heilman E.R."/>
            <person name="Heiman D."/>
            <person name="Hepburn T."/>
            <person name="Howarth C."/>
            <person name="Jen D."/>
            <person name="Larson L."/>
            <person name="Lewis B."/>
            <person name="Mehta T."/>
            <person name="Park D."/>
            <person name="Pearson M."/>
            <person name="Roberts A."/>
            <person name="Saif S."/>
            <person name="Shea T."/>
            <person name="Shenoy N."/>
            <person name="Sisk P."/>
            <person name="Stolte C."/>
            <person name="Sykes S."/>
            <person name="Walk T."/>
            <person name="White J."/>
            <person name="Yandava C."/>
            <person name="Haas B."/>
            <person name="Henn M.R."/>
            <person name="Nusbaum C."/>
            <person name="Birren B."/>
        </authorList>
    </citation>
    <scope>NUCLEOTIDE SEQUENCE [LARGE SCALE GENOMIC DNA]</scope>
    <source>
        <strain evidence="2">NA</strain>
    </source>
</reference>
<evidence type="ECO:0000313" key="2">
    <source>
        <dbReference type="Proteomes" id="UP000004810"/>
    </source>
</evidence>
<accession>J9EL91</accession>
<dbReference type="EMBL" id="ADBV01009578">
    <property type="protein sequence ID" value="EJW76089.1"/>
    <property type="molecule type" value="Genomic_DNA"/>
</dbReference>
<proteinExistence type="predicted"/>
<comment type="caution">
    <text evidence="1">The sequence shown here is derived from an EMBL/GenBank/DDBJ whole genome shotgun (WGS) entry which is preliminary data.</text>
</comment>
<name>J9EL91_WUCBA</name>
<feature type="non-terminal residue" evidence="1">
    <location>
        <position position="54"/>
    </location>
</feature>
<sequence>MAKSIGFKGYSIGEMMGIADRCGDSNIWHFSPFQLPPAPQYRSHTSAVPNECDD</sequence>
<evidence type="ECO:0000313" key="1">
    <source>
        <dbReference type="EMBL" id="EJW76089.1"/>
    </source>
</evidence>
<organism evidence="1 2">
    <name type="scientific">Wuchereria bancrofti</name>
    <dbReference type="NCBI Taxonomy" id="6293"/>
    <lineage>
        <taxon>Eukaryota</taxon>
        <taxon>Metazoa</taxon>
        <taxon>Ecdysozoa</taxon>
        <taxon>Nematoda</taxon>
        <taxon>Chromadorea</taxon>
        <taxon>Rhabditida</taxon>
        <taxon>Spirurina</taxon>
        <taxon>Spiruromorpha</taxon>
        <taxon>Filarioidea</taxon>
        <taxon>Onchocercidae</taxon>
        <taxon>Wuchereria</taxon>
    </lineage>
</organism>
<gene>
    <name evidence="1" type="ORF">WUBG_13002</name>
</gene>